<comment type="caution">
    <text evidence="2">The sequence shown here is derived from an EMBL/GenBank/DDBJ whole genome shotgun (WGS) entry which is preliminary data.</text>
</comment>
<dbReference type="InterPro" id="IPR003738">
    <property type="entry name" value="SRAP"/>
</dbReference>
<evidence type="ECO:0000313" key="2">
    <source>
        <dbReference type="EMBL" id="GHC84942.1"/>
    </source>
</evidence>
<protein>
    <recommendedName>
        <fullName evidence="4">SOS response-associated peptidase YedK</fullName>
    </recommendedName>
</protein>
<feature type="coiled-coil region" evidence="1">
    <location>
        <begin position="73"/>
        <end position="100"/>
    </location>
</feature>
<evidence type="ECO:0000313" key="3">
    <source>
        <dbReference type="Proteomes" id="UP000626210"/>
    </source>
</evidence>
<proteinExistence type="predicted"/>
<reference evidence="3" key="1">
    <citation type="journal article" date="2019" name="Int. J. Syst. Evol. Microbiol.">
        <title>The Global Catalogue of Microorganisms (GCM) 10K type strain sequencing project: providing services to taxonomists for standard genome sequencing and annotation.</title>
        <authorList>
            <consortium name="The Broad Institute Genomics Platform"/>
            <consortium name="The Broad Institute Genome Sequencing Center for Infectious Disease"/>
            <person name="Wu L."/>
            <person name="Ma J."/>
        </authorList>
    </citation>
    <scope>NUCLEOTIDE SEQUENCE [LARGE SCALE GENOMIC DNA]</scope>
    <source>
        <strain evidence="3">KCTC 23314</strain>
    </source>
</reference>
<dbReference type="InterPro" id="IPR036590">
    <property type="entry name" value="SRAP-like"/>
</dbReference>
<accession>A0ABQ3G3M3</accession>
<name>A0ABQ3G3M3_9BURK</name>
<dbReference type="Gene3D" id="3.90.1680.10">
    <property type="entry name" value="SOS response associated peptidase-like"/>
    <property type="match status" value="1"/>
</dbReference>
<keyword evidence="3" id="KW-1185">Reference proteome</keyword>
<dbReference type="RefSeq" id="WP_189687721.1">
    <property type="nucleotide sequence ID" value="NZ_BMYK01000008.1"/>
</dbReference>
<dbReference type="Proteomes" id="UP000626210">
    <property type="component" value="Unassembled WGS sequence"/>
</dbReference>
<dbReference type="Pfam" id="PF02586">
    <property type="entry name" value="SRAP"/>
    <property type="match status" value="1"/>
</dbReference>
<gene>
    <name evidence="2" type="ORF">GCM10007320_29540</name>
</gene>
<dbReference type="EMBL" id="BMYK01000008">
    <property type="protein sequence ID" value="GHC84942.1"/>
    <property type="molecule type" value="Genomic_DNA"/>
</dbReference>
<evidence type="ECO:0008006" key="4">
    <source>
        <dbReference type="Google" id="ProtNLM"/>
    </source>
</evidence>
<evidence type="ECO:0000256" key="1">
    <source>
        <dbReference type="SAM" id="Coils"/>
    </source>
</evidence>
<sequence>MCYSAQIKADYSRFVREYGAVLSIKDFFDLFWRRLGDPTMVVPRAVESAFASPETDEAREIRSMIAQHAAAHVEDLRLKQAAQQERLAAAEAKLAKKTTKAATDDRRIALNKISAFQERIDHLQRAELDASDSRIFPGSYVPVMVWENGQRVFKPMRYRCRPWNMPESFDKEYPGCYIARRDSLKGFWRDLYGSHHGVVVLSAFYEHVPRHRAENRPPEQAPGTVQVEFRPEEPQDLLAACIWSRWSRPGQPELLSFALITEDPPPEIAAVGHDRCICPIQPADLDAWLNPSRSDLAAQEAILDRRVRPHYRHAIVTPQ</sequence>
<keyword evidence="1" id="KW-0175">Coiled coil</keyword>
<organism evidence="2 3">
    <name type="scientific">Pseudorhodoferax aquiterrae</name>
    <dbReference type="NCBI Taxonomy" id="747304"/>
    <lineage>
        <taxon>Bacteria</taxon>
        <taxon>Pseudomonadati</taxon>
        <taxon>Pseudomonadota</taxon>
        <taxon>Betaproteobacteria</taxon>
        <taxon>Burkholderiales</taxon>
        <taxon>Comamonadaceae</taxon>
    </lineage>
</organism>
<dbReference type="SUPFAM" id="SSF143081">
    <property type="entry name" value="BB1717-like"/>
    <property type="match status" value="1"/>
</dbReference>